<proteinExistence type="predicted"/>
<dbReference type="STRING" id="870435.A0A0C3JBY4"/>
<evidence type="ECO:0000313" key="2">
    <source>
        <dbReference type="EMBL" id="KIN95186.1"/>
    </source>
</evidence>
<evidence type="ECO:0000256" key="1">
    <source>
        <dbReference type="SAM" id="MobiDB-lite"/>
    </source>
</evidence>
<sequence length="308" mass="34465">MSTANTSTFILAQSTDNIQPVITTENAKQMVEEAARVTMQELKGLRGWDGMHWRKAAQLVWAQLGMVRTVVQHLPLAFEIPPHLIAIDMHMVDLAIIANVKDHPWYHLRHQPKSHPYYKVMEELTGPLSRAKHQAQPVDKGKGKELGTDEAQGTRLPDIMAKTTGVAMQKPGNEEDQNREKAWGHSQSRCGQPAAKPVDASDQTSRGWSQSRRPTKKAKPVDEDVQDWRDINNPPKSWEVVLEAERGGETSPRCSEKPPDQGLASNDPQKTPPAFPPLQCLLRQLHQPVDEPNVKGHQAKINPLVHPK</sequence>
<feature type="compositionally biased region" description="Basic and acidic residues" evidence="1">
    <location>
        <begin position="172"/>
        <end position="183"/>
    </location>
</feature>
<dbReference type="InParanoid" id="A0A0C3JBY4"/>
<reference evidence="3" key="2">
    <citation type="submission" date="2015-01" db="EMBL/GenBank/DDBJ databases">
        <title>Evolutionary Origins and Diversification of the Mycorrhizal Mutualists.</title>
        <authorList>
            <consortium name="DOE Joint Genome Institute"/>
            <consortium name="Mycorrhizal Genomics Consortium"/>
            <person name="Kohler A."/>
            <person name="Kuo A."/>
            <person name="Nagy L.G."/>
            <person name="Floudas D."/>
            <person name="Copeland A."/>
            <person name="Barry K.W."/>
            <person name="Cichocki N."/>
            <person name="Veneault-Fourrey C."/>
            <person name="LaButti K."/>
            <person name="Lindquist E.A."/>
            <person name="Lipzen A."/>
            <person name="Lundell T."/>
            <person name="Morin E."/>
            <person name="Murat C."/>
            <person name="Riley R."/>
            <person name="Ohm R."/>
            <person name="Sun H."/>
            <person name="Tunlid A."/>
            <person name="Henrissat B."/>
            <person name="Grigoriev I.V."/>
            <person name="Hibbett D.S."/>
            <person name="Martin F."/>
        </authorList>
    </citation>
    <scope>NUCLEOTIDE SEQUENCE [LARGE SCALE GENOMIC DNA]</scope>
    <source>
        <strain evidence="3">Marx 270</strain>
    </source>
</reference>
<accession>A0A0C3JBY4</accession>
<dbReference type="OrthoDB" id="2701016at2759"/>
<organism evidence="2 3">
    <name type="scientific">Pisolithus tinctorius Marx 270</name>
    <dbReference type="NCBI Taxonomy" id="870435"/>
    <lineage>
        <taxon>Eukaryota</taxon>
        <taxon>Fungi</taxon>
        <taxon>Dikarya</taxon>
        <taxon>Basidiomycota</taxon>
        <taxon>Agaricomycotina</taxon>
        <taxon>Agaricomycetes</taxon>
        <taxon>Agaricomycetidae</taxon>
        <taxon>Boletales</taxon>
        <taxon>Sclerodermatineae</taxon>
        <taxon>Pisolithaceae</taxon>
        <taxon>Pisolithus</taxon>
    </lineage>
</organism>
<dbReference type="Proteomes" id="UP000054217">
    <property type="component" value="Unassembled WGS sequence"/>
</dbReference>
<gene>
    <name evidence="2" type="ORF">M404DRAFT_34381</name>
</gene>
<feature type="region of interest" description="Disordered" evidence="1">
    <location>
        <begin position="128"/>
        <end position="308"/>
    </location>
</feature>
<feature type="compositionally biased region" description="Basic and acidic residues" evidence="1">
    <location>
        <begin position="219"/>
        <end position="230"/>
    </location>
</feature>
<keyword evidence="3" id="KW-1185">Reference proteome</keyword>
<protein>
    <submittedName>
        <fullName evidence="2">Uncharacterized protein</fullName>
    </submittedName>
</protein>
<dbReference type="AlphaFoldDB" id="A0A0C3JBY4"/>
<feature type="compositionally biased region" description="Basic and acidic residues" evidence="1">
    <location>
        <begin position="243"/>
        <end position="259"/>
    </location>
</feature>
<evidence type="ECO:0000313" key="3">
    <source>
        <dbReference type="Proteomes" id="UP000054217"/>
    </source>
</evidence>
<reference evidence="2 3" key="1">
    <citation type="submission" date="2014-04" db="EMBL/GenBank/DDBJ databases">
        <authorList>
            <consortium name="DOE Joint Genome Institute"/>
            <person name="Kuo A."/>
            <person name="Kohler A."/>
            <person name="Costa M.D."/>
            <person name="Nagy L.G."/>
            <person name="Floudas D."/>
            <person name="Copeland A."/>
            <person name="Barry K.W."/>
            <person name="Cichocki N."/>
            <person name="Veneault-Fourrey C."/>
            <person name="LaButti K."/>
            <person name="Lindquist E.A."/>
            <person name="Lipzen A."/>
            <person name="Lundell T."/>
            <person name="Morin E."/>
            <person name="Murat C."/>
            <person name="Sun H."/>
            <person name="Tunlid A."/>
            <person name="Henrissat B."/>
            <person name="Grigoriev I.V."/>
            <person name="Hibbett D.S."/>
            <person name="Martin F."/>
            <person name="Nordberg H.P."/>
            <person name="Cantor M.N."/>
            <person name="Hua S.X."/>
        </authorList>
    </citation>
    <scope>NUCLEOTIDE SEQUENCE [LARGE SCALE GENOMIC DNA]</scope>
    <source>
        <strain evidence="2 3">Marx 270</strain>
    </source>
</reference>
<name>A0A0C3JBY4_PISTI</name>
<feature type="compositionally biased region" description="Polar residues" evidence="1">
    <location>
        <begin position="201"/>
        <end position="212"/>
    </location>
</feature>
<dbReference type="EMBL" id="KN832074">
    <property type="protein sequence ID" value="KIN95186.1"/>
    <property type="molecule type" value="Genomic_DNA"/>
</dbReference>
<dbReference type="HOGENOM" id="CLU_082802_0_0_1"/>